<dbReference type="AlphaFoldDB" id="A0A1Y0EHQ3"/>
<dbReference type="InterPro" id="IPR049171">
    <property type="entry name" value="GLGE_C"/>
</dbReference>
<comment type="similarity">
    <text evidence="6">Belongs to the glycosyl hydrolase 13 family. GlgE subfamily.</text>
</comment>
<evidence type="ECO:0000256" key="4">
    <source>
        <dbReference type="ARBA" id="ARBA00023277"/>
    </source>
</evidence>
<evidence type="ECO:0000256" key="3">
    <source>
        <dbReference type="ARBA" id="ARBA00022679"/>
    </source>
</evidence>
<feature type="active site" description="Proton donor" evidence="6">
    <location>
        <position position="417"/>
    </location>
</feature>
<dbReference type="PANTHER" id="PTHR47786:SF2">
    <property type="entry name" value="GLYCOSYL HYDROLASE FAMILY 13 CATALYTIC DOMAIN-CONTAINING PROTEIN"/>
    <property type="match status" value="1"/>
</dbReference>
<dbReference type="Pfam" id="PF11896">
    <property type="entry name" value="GlgE_dom_N_S"/>
    <property type="match status" value="1"/>
</dbReference>
<comment type="subunit">
    <text evidence="1 6">Homodimer.</text>
</comment>
<feature type="binding site" evidence="6">
    <location>
        <begin position="528"/>
        <end position="529"/>
    </location>
    <ligand>
        <name>alpha-maltose 1-phosphate</name>
        <dbReference type="ChEBI" id="CHEBI:63576"/>
    </ligand>
</feature>
<comment type="function">
    <text evidence="6">Maltosyltransferase that uses maltose 1-phosphate (M1P) as the sugar donor to elongate linear or branched alpha-(1-&gt;4)-glucans. Is involved in a branched alpha-glucan biosynthetic pathway from trehalose, together with TreS, Mak and GlgB.</text>
</comment>
<dbReference type="InterPro" id="IPR013783">
    <property type="entry name" value="Ig-like_fold"/>
</dbReference>
<dbReference type="Pfam" id="PF21702">
    <property type="entry name" value="GLGE_C"/>
    <property type="match status" value="1"/>
</dbReference>
<dbReference type="OrthoDB" id="9805159at2"/>
<proteinExistence type="inferred from homology"/>
<feature type="site" description="Transition state stabilizer" evidence="6">
    <location>
        <position position="475"/>
    </location>
</feature>
<gene>
    <name evidence="9" type="primary">glgE1</name>
    <name evidence="6" type="synonym">glgE</name>
    <name evidence="9" type="ORF">LOKVESSMR4R_03644</name>
</gene>
<dbReference type="HAMAP" id="MF_02124">
    <property type="entry name" value="GlgE"/>
    <property type="match status" value="1"/>
</dbReference>
<keyword evidence="3 6" id="KW-0808">Transferase</keyword>
<evidence type="ECO:0000313" key="9">
    <source>
        <dbReference type="EMBL" id="ARU02911.1"/>
    </source>
</evidence>
<dbReference type="CDD" id="cd11344">
    <property type="entry name" value="AmyAc_GlgE_like"/>
    <property type="match status" value="1"/>
</dbReference>
<dbReference type="InterPro" id="IPR017853">
    <property type="entry name" value="GH"/>
</dbReference>
<dbReference type="GO" id="GO:0004553">
    <property type="term" value="F:hydrolase activity, hydrolyzing O-glycosyl compounds"/>
    <property type="evidence" value="ECO:0007669"/>
    <property type="project" value="InterPro"/>
</dbReference>
<keyword evidence="10" id="KW-1185">Reference proteome</keyword>
<dbReference type="EC" id="2.4.99.16" evidence="6"/>
<evidence type="ECO:0000313" key="10">
    <source>
        <dbReference type="Proteomes" id="UP000195273"/>
    </source>
</evidence>
<keyword evidence="4 6" id="KW-0119">Carbohydrate metabolism</keyword>
<feature type="binding site" evidence="6">
    <location>
        <position position="349"/>
    </location>
    <ligand>
        <name>alpha-maltose 1-phosphate</name>
        <dbReference type="ChEBI" id="CHEBI:63576"/>
    </ligand>
</feature>
<dbReference type="SUPFAM" id="SSF51445">
    <property type="entry name" value="(Trans)glycosidases"/>
    <property type="match status" value="1"/>
</dbReference>
<dbReference type="KEGG" id="lvs:LOKVESSMR4R_03644"/>
<dbReference type="EMBL" id="CP021431">
    <property type="protein sequence ID" value="ARU02911.1"/>
    <property type="molecule type" value="Genomic_DNA"/>
</dbReference>
<feature type="active site" description="Nucleophile" evidence="6">
    <location>
        <position position="388"/>
    </location>
</feature>
<organism evidence="9 10">
    <name type="scientific">Yoonia vestfoldensis</name>
    <dbReference type="NCBI Taxonomy" id="245188"/>
    <lineage>
        <taxon>Bacteria</taxon>
        <taxon>Pseudomonadati</taxon>
        <taxon>Pseudomonadota</taxon>
        <taxon>Alphaproteobacteria</taxon>
        <taxon>Rhodobacterales</taxon>
        <taxon>Paracoccaceae</taxon>
        <taxon>Yoonia</taxon>
    </lineage>
</organism>
<name>A0A1Y0EHQ3_9RHOB</name>
<dbReference type="RefSeq" id="WP_087213560.1">
    <property type="nucleotide sequence ID" value="NZ_CP021431.1"/>
</dbReference>
<feature type="domain" description="Glycosyl hydrolase family 13 catalytic" evidence="8">
    <location>
        <begin position="207"/>
        <end position="532"/>
    </location>
</feature>
<evidence type="ECO:0000256" key="1">
    <source>
        <dbReference type="ARBA" id="ARBA00011738"/>
    </source>
</evidence>
<comment type="catalytic activity">
    <reaction evidence="5 6">
        <text>alpha-maltose 1-phosphate + [(1-&gt;4)-alpha-D-glucosyl](n) = [(1-&gt;4)-alpha-D-glucosyl](n+2) + phosphate</text>
        <dbReference type="Rhea" id="RHEA:42692"/>
        <dbReference type="Rhea" id="RHEA-COMP:9584"/>
        <dbReference type="Rhea" id="RHEA-COMP:10183"/>
        <dbReference type="ChEBI" id="CHEBI:15444"/>
        <dbReference type="ChEBI" id="CHEBI:43474"/>
        <dbReference type="ChEBI" id="CHEBI:63576"/>
        <dbReference type="EC" id="2.4.99.16"/>
    </reaction>
</comment>
<feature type="binding site" evidence="6">
    <location>
        <position position="389"/>
    </location>
    <ligand>
        <name>alpha-maltose 1-phosphate</name>
        <dbReference type="ChEBI" id="CHEBI:63576"/>
    </ligand>
</feature>
<dbReference type="InterPro" id="IPR006047">
    <property type="entry name" value="GH13_cat_dom"/>
</dbReference>
<evidence type="ECO:0000256" key="7">
    <source>
        <dbReference type="SAM" id="MobiDB-lite"/>
    </source>
</evidence>
<reference evidence="9 10" key="1">
    <citation type="submission" date="2017-05" db="EMBL/GenBank/DDBJ databases">
        <title>Genome Sequence of Loktanella vestfoldensis Strain SMR4r Isolated from a Culture of the Diatom Skeletonema marinoi.</title>
        <authorList>
            <person name="Topel M."/>
            <person name="Pinder M.I.M."/>
            <person name="Johansson O.N."/>
            <person name="Kourtchenko O."/>
            <person name="Godhe A."/>
            <person name="Clarke A.K."/>
        </authorList>
    </citation>
    <scope>NUCLEOTIDE SEQUENCE [LARGE SCALE GENOMIC DNA]</scope>
    <source>
        <strain evidence="9 10">SMR4r</strain>
    </source>
</reference>
<evidence type="ECO:0000256" key="5">
    <source>
        <dbReference type="ARBA" id="ARBA00048735"/>
    </source>
</evidence>
<feature type="region of interest" description="Disordered" evidence="7">
    <location>
        <begin position="252"/>
        <end position="275"/>
    </location>
</feature>
<comment type="caution">
    <text evidence="6">Lacks conserved residue(s) required for the propagation of feature annotation.</text>
</comment>
<dbReference type="GO" id="GO:0030979">
    <property type="term" value="P:alpha-glucan biosynthetic process"/>
    <property type="evidence" value="ECO:0007669"/>
    <property type="project" value="UniProtKB-UniRule"/>
</dbReference>
<evidence type="ECO:0000256" key="2">
    <source>
        <dbReference type="ARBA" id="ARBA00022676"/>
    </source>
</evidence>
<dbReference type="GO" id="GO:0016758">
    <property type="term" value="F:hexosyltransferase activity"/>
    <property type="evidence" value="ECO:0007669"/>
    <property type="project" value="UniProtKB-UniRule"/>
</dbReference>
<sequence length="659" mass="73707">MRAGKTSAKTTEGSADARLLPRLVIEAIQPSVDNGRFAAKIVAGWPTLIAADIFADGHDVLGAEVVLTMPGQDAVTLPMQHDVNDRWLAKGHLDAPGPARFTIRAWRDPFATLQRNSRKKRAAGQSIAVEIAEAREMVKSLRVKGADAAALKAFKADLKADHAPDVLVSEETTALMARIGPRANLTLSPDMPIWVDTEAAAFSAWYELFPRSMGGPDRHGTFDDVIANLDYVTDMGFDTLYFPPIHPIGRTNRKGKNNSLTAGPDDVGSPYAIGSEAGGHSAVHPDLGTLDDFDRLVAKAAEAGLDIALDIALNASPDHPWIKEHPDWFEWRPDGSIAYAENPPKKYEDIVNFRYYLDDGSPNAPFWDAIRDMILHWADHGVTTFRVDNPHTKPFPFWEWLMAEVRGIHPGVIFLSEAFTRPKVMKRLAKIGFNQSYSYFTWRNTKAELTDYLTELTQEDCRDYMRVNFFVNTPDINPIPLQTSGRPGFRSRAILAASLAGNWGLYAGFEYCEGAPMPGKEEYLDSEKYQLRHRDPDTPGHIRDDIRLINDIRRSHPQMRDMRNLVFVPAHDARVLSYARCDADGAVLFHVLLDPHAPAEFGFEVPLWQFGLPHDASIEVQDLIQGNRFTWHGRDHRLTLDPHERPYAIWKLTAPGGAR</sequence>
<dbReference type="PANTHER" id="PTHR47786">
    <property type="entry name" value="ALPHA-1,4-GLUCAN:MALTOSE-1-PHOSPHATE MALTOSYLTRANSFERASE"/>
    <property type="match status" value="1"/>
</dbReference>
<dbReference type="InterPro" id="IPR026585">
    <property type="entry name" value="GlgE"/>
</dbReference>
<accession>A0A1Y0EHQ3</accession>
<dbReference type="SMART" id="SM00642">
    <property type="entry name" value="Aamy"/>
    <property type="match status" value="1"/>
</dbReference>
<dbReference type="InterPro" id="IPR013780">
    <property type="entry name" value="Glyco_hydro_b"/>
</dbReference>
<dbReference type="Gene3D" id="2.60.40.10">
    <property type="entry name" value="Immunoglobulins"/>
    <property type="match status" value="1"/>
</dbReference>
<dbReference type="Gene3D" id="1.20.58.80">
    <property type="entry name" value="Phosphotransferase system, lactose/cellobiose-type IIA subunit"/>
    <property type="match status" value="1"/>
</dbReference>
<dbReference type="Pfam" id="PF00128">
    <property type="entry name" value="Alpha-amylase"/>
    <property type="match status" value="1"/>
</dbReference>
<dbReference type="Gene3D" id="3.20.20.80">
    <property type="entry name" value="Glycosidases"/>
    <property type="match status" value="1"/>
</dbReference>
<dbReference type="InterPro" id="IPR021828">
    <property type="entry name" value="GlgE_dom_N/S"/>
</dbReference>
<protein>
    <recommendedName>
        <fullName evidence="6">Alpha-1,4-glucan:maltose-1-phosphate maltosyltransferase</fullName>
        <shortName evidence="6">GMPMT</shortName>
        <ecNumber evidence="6">2.4.99.16</ecNumber>
    </recommendedName>
    <alternativeName>
        <fullName evidence="6">(1-&gt;4)-alpha-D-glucan:maltose-1-phosphate alpha-D-maltosyltransferase</fullName>
    </alternativeName>
</protein>
<dbReference type="Proteomes" id="UP000195273">
    <property type="component" value="Chromosome"/>
</dbReference>
<evidence type="ECO:0000259" key="8">
    <source>
        <dbReference type="SMART" id="SM00642"/>
    </source>
</evidence>
<dbReference type="Gene3D" id="2.60.40.1180">
    <property type="entry name" value="Golgi alpha-mannosidase II"/>
    <property type="match status" value="1"/>
</dbReference>
<keyword evidence="2 6" id="KW-0328">Glycosyltransferase</keyword>
<evidence type="ECO:0000256" key="6">
    <source>
        <dbReference type="HAMAP-Rule" id="MF_02124"/>
    </source>
</evidence>
<feature type="binding site" evidence="6">
    <location>
        <position position="254"/>
    </location>
    <ligand>
        <name>alpha-maltose 1-phosphate</name>
        <dbReference type="ChEBI" id="CHEBI:63576"/>
    </ligand>
</feature>